<reference evidence="2" key="2">
    <citation type="journal article" date="2015" name="Data Brief">
        <title>Shoot transcriptome of the giant reed, Arundo donax.</title>
        <authorList>
            <person name="Barrero R.A."/>
            <person name="Guerrero F.D."/>
            <person name="Moolhuijzen P."/>
            <person name="Goolsby J.A."/>
            <person name="Tidwell J."/>
            <person name="Bellgard S.E."/>
            <person name="Bellgard M.I."/>
        </authorList>
    </citation>
    <scope>NUCLEOTIDE SEQUENCE</scope>
    <source>
        <tissue evidence="2">Shoot tissue taken approximately 20 cm above the soil surface</tissue>
    </source>
</reference>
<feature type="region of interest" description="Disordered" evidence="1">
    <location>
        <begin position="1"/>
        <end position="40"/>
    </location>
</feature>
<accession>A0A0A9BXE6</accession>
<reference evidence="2" key="1">
    <citation type="submission" date="2014-09" db="EMBL/GenBank/DDBJ databases">
        <authorList>
            <person name="Magalhaes I.L.F."/>
            <person name="Oliveira U."/>
            <person name="Santos F.R."/>
            <person name="Vidigal T.H.D.A."/>
            <person name="Brescovit A.D."/>
            <person name="Santos A.J."/>
        </authorList>
    </citation>
    <scope>NUCLEOTIDE SEQUENCE</scope>
    <source>
        <tissue evidence="2">Shoot tissue taken approximately 20 cm above the soil surface</tissue>
    </source>
</reference>
<evidence type="ECO:0000313" key="2">
    <source>
        <dbReference type="EMBL" id="JAD66893.1"/>
    </source>
</evidence>
<evidence type="ECO:0000256" key="1">
    <source>
        <dbReference type="SAM" id="MobiDB-lite"/>
    </source>
</evidence>
<protein>
    <submittedName>
        <fullName evidence="2">Uncharacterized protein</fullName>
    </submittedName>
</protein>
<dbReference type="EMBL" id="GBRH01231002">
    <property type="protein sequence ID" value="JAD66893.1"/>
    <property type="molecule type" value="Transcribed_RNA"/>
</dbReference>
<sequence length="92" mass="9457">MTRPIDFAPRRPASPSRSIAGRRGGVAVGEDGLERGDDPGHVGADLGVLAEAVVGEACDALHAPRRVLPAHPPVHDPVQLLGPDQNGPGPVH</sequence>
<name>A0A0A9BXE6_ARUDO</name>
<proteinExistence type="predicted"/>
<feature type="region of interest" description="Disordered" evidence="1">
    <location>
        <begin position="67"/>
        <end position="92"/>
    </location>
</feature>
<dbReference type="AlphaFoldDB" id="A0A0A9BXE6"/>
<organism evidence="2">
    <name type="scientific">Arundo donax</name>
    <name type="common">Giant reed</name>
    <name type="synonym">Donax arundinaceus</name>
    <dbReference type="NCBI Taxonomy" id="35708"/>
    <lineage>
        <taxon>Eukaryota</taxon>
        <taxon>Viridiplantae</taxon>
        <taxon>Streptophyta</taxon>
        <taxon>Embryophyta</taxon>
        <taxon>Tracheophyta</taxon>
        <taxon>Spermatophyta</taxon>
        <taxon>Magnoliopsida</taxon>
        <taxon>Liliopsida</taxon>
        <taxon>Poales</taxon>
        <taxon>Poaceae</taxon>
        <taxon>PACMAD clade</taxon>
        <taxon>Arundinoideae</taxon>
        <taxon>Arundineae</taxon>
        <taxon>Arundo</taxon>
    </lineage>
</organism>